<dbReference type="GO" id="GO:0005524">
    <property type="term" value="F:ATP binding"/>
    <property type="evidence" value="ECO:0007669"/>
    <property type="project" value="UniProtKB-KW"/>
</dbReference>
<evidence type="ECO:0000256" key="4">
    <source>
        <dbReference type="ARBA" id="ARBA00022741"/>
    </source>
</evidence>
<keyword evidence="6" id="KW-1133">Transmembrane helix</keyword>
<reference evidence="9 10" key="1">
    <citation type="submission" date="2016-10" db="EMBL/GenBank/DDBJ databases">
        <authorList>
            <person name="de Groot N.N."/>
        </authorList>
    </citation>
    <scope>NUCLEOTIDE SEQUENCE [LARGE SCALE GENOMIC DNA]</scope>
    <source>
        <strain evidence="9">MBHS1</strain>
    </source>
</reference>
<protein>
    <submittedName>
        <fullName evidence="9">ABC transporter ATP-binding/permease protein</fullName>
        <ecNumber evidence="9">3.6.3.-</ecNumber>
    </submittedName>
</protein>
<dbReference type="SMART" id="SM00382">
    <property type="entry name" value="AAA"/>
    <property type="match status" value="1"/>
</dbReference>
<dbReference type="SUPFAM" id="SSF49879">
    <property type="entry name" value="SMAD/FHA domain"/>
    <property type="match status" value="1"/>
</dbReference>
<evidence type="ECO:0000256" key="6">
    <source>
        <dbReference type="ARBA" id="ARBA00022989"/>
    </source>
</evidence>
<dbReference type="InterPro" id="IPR003593">
    <property type="entry name" value="AAA+_ATPase"/>
</dbReference>
<keyword evidence="4" id="KW-0547">Nucleotide-binding</keyword>
<dbReference type="InterPro" id="IPR050352">
    <property type="entry name" value="ABCG_transporters"/>
</dbReference>
<dbReference type="InterPro" id="IPR000253">
    <property type="entry name" value="FHA_dom"/>
</dbReference>
<evidence type="ECO:0000256" key="2">
    <source>
        <dbReference type="ARBA" id="ARBA00022448"/>
    </source>
</evidence>
<evidence type="ECO:0000256" key="5">
    <source>
        <dbReference type="ARBA" id="ARBA00022840"/>
    </source>
</evidence>
<dbReference type="OrthoDB" id="5560252at2"/>
<dbReference type="Pfam" id="PF00498">
    <property type="entry name" value="FHA"/>
    <property type="match status" value="1"/>
</dbReference>
<dbReference type="Proteomes" id="UP000236724">
    <property type="component" value="Unassembled WGS sequence"/>
</dbReference>
<dbReference type="Pfam" id="PF00005">
    <property type="entry name" value="ABC_tran"/>
    <property type="match status" value="1"/>
</dbReference>
<proteinExistence type="predicted"/>
<dbReference type="Gene3D" id="2.60.200.20">
    <property type="match status" value="1"/>
</dbReference>
<evidence type="ECO:0000313" key="9">
    <source>
        <dbReference type="EMBL" id="SEH04457.1"/>
    </source>
</evidence>
<dbReference type="GO" id="GO:0042626">
    <property type="term" value="F:ATPase-coupled transmembrane transporter activity"/>
    <property type="evidence" value="ECO:0007669"/>
    <property type="project" value="TreeGrafter"/>
</dbReference>
<evidence type="ECO:0000256" key="3">
    <source>
        <dbReference type="ARBA" id="ARBA00022692"/>
    </source>
</evidence>
<dbReference type="GO" id="GO:0016887">
    <property type="term" value="F:ATP hydrolysis activity"/>
    <property type="evidence" value="ECO:0007669"/>
    <property type="project" value="InterPro"/>
</dbReference>
<dbReference type="PROSITE" id="PS00211">
    <property type="entry name" value="ABC_TRANSPORTER_1"/>
    <property type="match status" value="1"/>
</dbReference>
<keyword evidence="3" id="KW-0812">Transmembrane</keyword>
<dbReference type="SUPFAM" id="SSF52540">
    <property type="entry name" value="P-loop containing nucleoside triphosphate hydrolases"/>
    <property type="match status" value="1"/>
</dbReference>
<dbReference type="InterPro" id="IPR008984">
    <property type="entry name" value="SMAD_FHA_dom_sf"/>
</dbReference>
<dbReference type="InterPro" id="IPR017871">
    <property type="entry name" value="ABC_transporter-like_CS"/>
</dbReference>
<keyword evidence="2" id="KW-0813">Transport</keyword>
<dbReference type="AlphaFoldDB" id="A0A1H6F2S4"/>
<name>A0A1H6F2S4_9GAMM</name>
<dbReference type="PANTHER" id="PTHR48041:SF139">
    <property type="entry name" value="PROTEIN SCARLET"/>
    <property type="match status" value="1"/>
</dbReference>
<dbReference type="InterPro" id="IPR027417">
    <property type="entry name" value="P-loop_NTPase"/>
</dbReference>
<evidence type="ECO:0000256" key="1">
    <source>
        <dbReference type="ARBA" id="ARBA00004141"/>
    </source>
</evidence>
<dbReference type="PANTHER" id="PTHR48041">
    <property type="entry name" value="ABC TRANSPORTER G FAMILY MEMBER 28"/>
    <property type="match status" value="1"/>
</dbReference>
<dbReference type="GO" id="GO:0016020">
    <property type="term" value="C:membrane"/>
    <property type="evidence" value="ECO:0007669"/>
    <property type="project" value="UniProtKB-SubCell"/>
</dbReference>
<dbReference type="PROSITE" id="PS50893">
    <property type="entry name" value="ABC_TRANSPORTER_2"/>
    <property type="match status" value="1"/>
</dbReference>
<evidence type="ECO:0000256" key="7">
    <source>
        <dbReference type="ARBA" id="ARBA00023136"/>
    </source>
</evidence>
<accession>A0A1H6F2S4</accession>
<dbReference type="RefSeq" id="WP_103918525.1">
    <property type="nucleotide sequence ID" value="NZ_FMSV02000052.1"/>
</dbReference>
<keyword evidence="5 9" id="KW-0067">ATP-binding</keyword>
<organism evidence="9 10">
    <name type="scientific">Candidatus Venteria ishoeyi</name>
    <dbReference type="NCBI Taxonomy" id="1899563"/>
    <lineage>
        <taxon>Bacteria</taxon>
        <taxon>Pseudomonadati</taxon>
        <taxon>Pseudomonadota</taxon>
        <taxon>Gammaproteobacteria</taxon>
        <taxon>Thiotrichales</taxon>
        <taxon>Thiotrichaceae</taxon>
        <taxon>Venteria</taxon>
    </lineage>
</organism>
<keyword evidence="7" id="KW-0472">Membrane</keyword>
<dbReference type="EMBL" id="FMSV02000052">
    <property type="protein sequence ID" value="SEH04457.1"/>
    <property type="molecule type" value="Genomic_DNA"/>
</dbReference>
<gene>
    <name evidence="9" type="ORF">MBHS_00303</name>
</gene>
<feature type="domain" description="ABC transporter" evidence="8">
    <location>
        <begin position="177"/>
        <end position="413"/>
    </location>
</feature>
<evidence type="ECO:0000313" key="10">
    <source>
        <dbReference type="Proteomes" id="UP000236724"/>
    </source>
</evidence>
<keyword evidence="9" id="KW-0378">Hydrolase</keyword>
<sequence length="464" mass="51608">MKAISIGKAPDNDCRIHHHSISDHHAVVDVLSGAEYLLRSRGSAPLVVARQSIARAQIDKFTPLQIGQIHITLGELLANPNFEPKNHLLACYDQTYTLVEGQIYLAGSSPVCDVALASPRLPWHAFRISVQKDDWQIKNGHRRLSFQTGQSWQIGPYHLEFTANQQLKVRTQGDETLTLHNAYTALPGNALLHSLHDVSLGFRSGEFIGIIGPSGAGKSTLLKTIRGLIPLHSGKITLSGHDLERNPQAYKALGMVPQDDVVIEELTVEENLMFAARLRLPPDWPREAQLAKVDALLEAMNLQAQRHQACTRISGGQRKRVNLALELLLEPTFLLADEVCSGLSARDSDNILKHLRRLADQGAGVLLTIHSPDIEALDLMDRLLVLDTGGYIAYYGPPLEAMGYFSRSQGISTCRSPKLIFDVLEKKKPGSDERAVTPQAHYEQFKNSRHYRDYIESVLERERS</sequence>
<dbReference type="Gene3D" id="3.40.50.300">
    <property type="entry name" value="P-loop containing nucleotide triphosphate hydrolases"/>
    <property type="match status" value="1"/>
</dbReference>
<comment type="subcellular location">
    <subcellularLocation>
        <location evidence="1">Membrane</location>
        <topology evidence="1">Multi-pass membrane protein</topology>
    </subcellularLocation>
</comment>
<dbReference type="InterPro" id="IPR003439">
    <property type="entry name" value="ABC_transporter-like_ATP-bd"/>
</dbReference>
<evidence type="ECO:0000259" key="8">
    <source>
        <dbReference type="PROSITE" id="PS50893"/>
    </source>
</evidence>
<dbReference type="EC" id="3.6.3.-" evidence="9"/>
<keyword evidence="10" id="KW-1185">Reference proteome</keyword>